<dbReference type="AlphaFoldDB" id="A0A523UV61"/>
<accession>A0A523UV61</accession>
<evidence type="ECO:0000313" key="3">
    <source>
        <dbReference type="Proteomes" id="UP000315525"/>
    </source>
</evidence>
<dbReference type="InterPro" id="IPR050500">
    <property type="entry name" value="Phos_Acetyltrans/Butyryltrans"/>
</dbReference>
<dbReference type="CDD" id="cd03109">
    <property type="entry name" value="DTBS"/>
    <property type="match status" value="1"/>
</dbReference>
<dbReference type="Proteomes" id="UP000315525">
    <property type="component" value="Unassembled WGS sequence"/>
</dbReference>
<organism evidence="2 3">
    <name type="scientific">candidate division TA06 bacterium</name>
    <dbReference type="NCBI Taxonomy" id="2250710"/>
    <lineage>
        <taxon>Bacteria</taxon>
        <taxon>Bacteria division TA06</taxon>
    </lineage>
</organism>
<dbReference type="InterPro" id="IPR027417">
    <property type="entry name" value="P-loop_NTPase"/>
</dbReference>
<dbReference type="PANTHER" id="PTHR43356:SF2">
    <property type="entry name" value="PHOSPHATE ACETYLTRANSFERASE"/>
    <property type="match status" value="1"/>
</dbReference>
<dbReference type="SUPFAM" id="SSF52540">
    <property type="entry name" value="P-loop containing nucleoside triphosphate hydrolases"/>
    <property type="match status" value="1"/>
</dbReference>
<protein>
    <submittedName>
        <fullName evidence="2">Phosphotransacetylase family protein</fullName>
    </submittedName>
</protein>
<comment type="caution">
    <text evidence="2">The sequence shown here is derived from an EMBL/GenBank/DDBJ whole genome shotgun (WGS) entry which is preliminary data.</text>
</comment>
<dbReference type="EMBL" id="SOJN01000052">
    <property type="protein sequence ID" value="TET46443.1"/>
    <property type="molecule type" value="Genomic_DNA"/>
</dbReference>
<reference evidence="2 3" key="1">
    <citation type="submission" date="2019-03" db="EMBL/GenBank/DDBJ databases">
        <title>Metabolic potential of uncultured bacteria and archaea associated with petroleum seepage in deep-sea sediments.</title>
        <authorList>
            <person name="Dong X."/>
            <person name="Hubert C."/>
        </authorList>
    </citation>
    <scope>NUCLEOTIDE SEQUENCE [LARGE SCALE GENOMIC DNA]</scope>
    <source>
        <strain evidence="2">E44_bin18</strain>
    </source>
</reference>
<evidence type="ECO:0000313" key="2">
    <source>
        <dbReference type="EMBL" id="TET46443.1"/>
    </source>
</evidence>
<dbReference type="Pfam" id="PF13500">
    <property type="entry name" value="AAA_26"/>
    <property type="match status" value="1"/>
</dbReference>
<evidence type="ECO:0000259" key="1">
    <source>
        <dbReference type="Pfam" id="PF07085"/>
    </source>
</evidence>
<dbReference type="Gene3D" id="3.40.50.300">
    <property type="entry name" value="P-loop containing nucleotide triphosphate hydrolases"/>
    <property type="match status" value="1"/>
</dbReference>
<gene>
    <name evidence="2" type="ORF">E3J62_04210</name>
</gene>
<dbReference type="PANTHER" id="PTHR43356">
    <property type="entry name" value="PHOSPHATE ACETYLTRANSFERASE"/>
    <property type="match status" value="1"/>
</dbReference>
<dbReference type="Pfam" id="PF07085">
    <property type="entry name" value="DRTGG"/>
    <property type="match status" value="1"/>
</dbReference>
<dbReference type="InterPro" id="IPR028979">
    <property type="entry name" value="Ser_kin/Pase_Hpr-like_N_sf"/>
</dbReference>
<proteinExistence type="predicted"/>
<dbReference type="SUPFAM" id="SSF75138">
    <property type="entry name" value="HprK N-terminal domain-like"/>
    <property type="match status" value="1"/>
</dbReference>
<sequence>MQSIYIMSTTDYSGKSLLALGIGLKLKELGKRIGYFKPFGRLATTVDGAIVDKDACILKDVLGLKEPLQEICPVVLTRDLLLDGLKGESPGLMDKVVETFGKISKDKDVVIVGGAGNMFDGLFLGIGGIEVSQNLDTRVILIDSRDFLKDETFVDTIIVARLMLKDRLLGVVVNNISMESREFIMEFVSPYLERNDIKVLGVIPHDDLLGSVTIRELAEVLAGKILCAEEKVDEFVESFQIGAMDAPSAQKHLRKIKNNALITGGQRTEMIMAALDTPTKCMILTGGHIPSQQVIASAHRAGVPLISVRTNTLGATERVERLMGTVRLEEKEKIDRARKLLDKWFNYEDLFKALGIT</sequence>
<name>A0A523UV61_UNCT6</name>
<dbReference type="InterPro" id="IPR010766">
    <property type="entry name" value="DRTGG"/>
</dbReference>
<dbReference type="Gene3D" id="3.40.1390.20">
    <property type="entry name" value="HprK N-terminal domain-like"/>
    <property type="match status" value="1"/>
</dbReference>
<feature type="domain" description="DRTGG" evidence="1">
    <location>
        <begin position="216"/>
        <end position="321"/>
    </location>
</feature>